<protein>
    <submittedName>
        <fullName evidence="1">ASKHA domain-containing protein</fullName>
    </submittedName>
</protein>
<gene>
    <name evidence="1" type="ORF">OXU80_10330</name>
</gene>
<dbReference type="Proteomes" id="UP001163223">
    <property type="component" value="Chromosome"/>
</dbReference>
<organism evidence="1 2">
    <name type="scientific">Antarcticirhabdus aurantiaca</name>
    <dbReference type="NCBI Taxonomy" id="2606717"/>
    <lineage>
        <taxon>Bacteria</taxon>
        <taxon>Pseudomonadati</taxon>
        <taxon>Pseudomonadota</taxon>
        <taxon>Alphaproteobacteria</taxon>
        <taxon>Hyphomicrobiales</taxon>
        <taxon>Aurantimonadaceae</taxon>
        <taxon>Antarcticirhabdus</taxon>
    </lineage>
</organism>
<reference evidence="1" key="1">
    <citation type="submission" date="2022-11" db="EMBL/GenBank/DDBJ databases">
        <title>beta-Carotene-producing bacterium, Jeongeuplla avenae sp. nov., alleviates the salt stress of Arabidopsis seedlings.</title>
        <authorList>
            <person name="Jiang L."/>
            <person name="Lee J."/>
        </authorList>
    </citation>
    <scope>NUCLEOTIDE SEQUENCE</scope>
    <source>
        <strain evidence="1">DY_R2A_6</strain>
    </source>
</reference>
<name>A0ACD4NUY5_9HYPH</name>
<sequence length="696" mass="73958">MSETHPLVLFMPSGRRGRFARGTPLIEAARSLGVHVESVCGGRGICGRCQVEVAEGVFAKHGITSAADHLSAWSAKEERYAEKRGLKPGRRLSCSASVEGDLVVDLPSDMAINGAVVRKAVDTREIPRDPAIRLLYVEVSQPDMHAPLGDLDRVFEALQRDWRLPRPTIEPSLLPKVQGILRAGNWGVTAVVAHDREADRPHLVALYPGLKNEAYGIAVDIGSTTIALHLSSLLSGATIASAGTPNPQIRFGEDLMSRVSYVMMNPEGRPQMTAAVRGAIRELTTRVCTEANVSPDDVFDAVFVGNPVMHHLFLGIDPTELGQAPFALAASGAIEMPAAALDLGLHPHARAYVLPCIAGHVGADAAAATLSEGPHRQDETMLLVDVGTNAEIVLGSSRRLVAASSPTGPAFEGAEISSGQRAAPGAIERVRIDPETLEPRFKVIGVEPWSNEPGFVEGAARFGVTGICGSGIIEVVAEMFLAGIISEDGVIDGRLAARSPRIVEEGRTFAYVLHETPDRSIRILQTDVRAIQLAKAALYAGIKLLVDRLSAEEGRPVAIDRIALAGAFGSFIEPRYAMVLGLVPDCALERCGSVGNAAGAGARMALLNREFRREIEDVVTRIEKVETALEPAFQGHFVAAMAFPNKRDSYPELVKVQPLPNRDAAGNPTLSGGEAGSGGSDEGGSARRRGGRAGRR</sequence>
<proteinExistence type="predicted"/>
<accession>A0ACD4NUY5</accession>
<evidence type="ECO:0000313" key="1">
    <source>
        <dbReference type="EMBL" id="WAJ30568.1"/>
    </source>
</evidence>
<keyword evidence="2" id="KW-1185">Reference proteome</keyword>
<evidence type="ECO:0000313" key="2">
    <source>
        <dbReference type="Proteomes" id="UP001163223"/>
    </source>
</evidence>
<dbReference type="EMBL" id="CP113520">
    <property type="protein sequence ID" value="WAJ30568.1"/>
    <property type="molecule type" value="Genomic_DNA"/>
</dbReference>